<keyword evidence="2" id="KW-1185">Reference proteome</keyword>
<organism evidence="1 2">
    <name type="scientific">Lentinula aff. lateritia</name>
    <dbReference type="NCBI Taxonomy" id="2804960"/>
    <lineage>
        <taxon>Eukaryota</taxon>
        <taxon>Fungi</taxon>
        <taxon>Dikarya</taxon>
        <taxon>Basidiomycota</taxon>
        <taxon>Agaricomycotina</taxon>
        <taxon>Agaricomycetes</taxon>
        <taxon>Agaricomycetidae</taxon>
        <taxon>Agaricales</taxon>
        <taxon>Marasmiineae</taxon>
        <taxon>Omphalotaceae</taxon>
        <taxon>Lentinula</taxon>
    </lineage>
</organism>
<reference evidence="1" key="1">
    <citation type="submission" date="2022-09" db="EMBL/GenBank/DDBJ databases">
        <title>A Global Phylogenomic Analysis of the Shiitake Genus Lentinula.</title>
        <authorList>
            <consortium name="DOE Joint Genome Institute"/>
            <person name="Sierra-Patev S."/>
            <person name="Min B."/>
            <person name="Naranjo-Ortiz M."/>
            <person name="Looney B."/>
            <person name="Konkel Z."/>
            <person name="Slot J.C."/>
            <person name="Sakamoto Y."/>
            <person name="Steenwyk J.L."/>
            <person name="Rokas A."/>
            <person name="Carro J."/>
            <person name="Camarero S."/>
            <person name="Ferreira P."/>
            <person name="Molpeceres G."/>
            <person name="Ruiz-Duenas F.J."/>
            <person name="Serrano A."/>
            <person name="Henrissat B."/>
            <person name="Drula E."/>
            <person name="Hughes K.W."/>
            <person name="Mata J.L."/>
            <person name="Ishikawa N.K."/>
            <person name="Vargas-Isla R."/>
            <person name="Ushijima S."/>
            <person name="Smith C.A."/>
            <person name="Ahrendt S."/>
            <person name="Andreopoulos W."/>
            <person name="He G."/>
            <person name="Labutti K."/>
            <person name="Lipzen A."/>
            <person name="Ng V."/>
            <person name="Riley R."/>
            <person name="Sandor L."/>
            <person name="Barry K."/>
            <person name="Martinez A.T."/>
            <person name="Xiao Y."/>
            <person name="Gibbons J.G."/>
            <person name="Terashima K."/>
            <person name="Grigoriev I.V."/>
            <person name="Hibbett D.S."/>
        </authorList>
    </citation>
    <scope>NUCLEOTIDE SEQUENCE</scope>
    <source>
        <strain evidence="1">TMI1499</strain>
    </source>
</reference>
<dbReference type="EMBL" id="MU795174">
    <property type="protein sequence ID" value="KAJ3809168.1"/>
    <property type="molecule type" value="Genomic_DNA"/>
</dbReference>
<evidence type="ECO:0000313" key="2">
    <source>
        <dbReference type="Proteomes" id="UP001163835"/>
    </source>
</evidence>
<accession>A0ACC1TX12</accession>
<comment type="caution">
    <text evidence="1">The sequence shown here is derived from an EMBL/GenBank/DDBJ whole genome shotgun (WGS) entry which is preliminary data.</text>
</comment>
<proteinExistence type="predicted"/>
<gene>
    <name evidence="1" type="ORF">F5876DRAFT_89595</name>
</gene>
<sequence length="234" mass="26446">MLQDTDHLSTFFYDNDEETSPDTFSLTQLTKAVGVAMCIQECNLVKLAEGGYHKVYKVPGDLRIVVRVAAPAFPKDKLESEVATLQYIALHSSIHTPHVYAWNTENDNPVGLEYMILEKILGVPASAVWDTLPFEKKQVVVAEVAECILQLFHLRFDTGGSLYHEAESLANSFIVGPVVSTPFYRALDGVVRFPNQSTEPDLRRYRGPFLSPTSYICSPLETDRYWENPQMRNR</sequence>
<protein>
    <submittedName>
        <fullName evidence="1">Uncharacterized protein</fullName>
    </submittedName>
</protein>
<evidence type="ECO:0000313" key="1">
    <source>
        <dbReference type="EMBL" id="KAJ3809168.1"/>
    </source>
</evidence>
<name>A0ACC1TX12_9AGAR</name>
<dbReference type="Proteomes" id="UP001163835">
    <property type="component" value="Unassembled WGS sequence"/>
</dbReference>